<name>A0ABW5LSK2_9FLAO</name>
<organism evidence="2 3">
    <name type="scientific">Pseudotenacibaculum haliotis</name>
    <dbReference type="NCBI Taxonomy" id="1862138"/>
    <lineage>
        <taxon>Bacteria</taxon>
        <taxon>Pseudomonadati</taxon>
        <taxon>Bacteroidota</taxon>
        <taxon>Flavobacteriia</taxon>
        <taxon>Flavobacteriales</taxon>
        <taxon>Flavobacteriaceae</taxon>
        <taxon>Pseudotenacibaculum</taxon>
    </lineage>
</organism>
<dbReference type="EMBL" id="JBHULH010000004">
    <property type="protein sequence ID" value="MFD2567813.1"/>
    <property type="molecule type" value="Genomic_DNA"/>
</dbReference>
<gene>
    <name evidence="2" type="ORF">ACFSRZ_10550</name>
</gene>
<sequence length="98" mass="11371">MADKDQEMLDYIDEYIVRGRTSDAAEDSAGAAWAAYQRGEFDVPDWYTKERRSRKRGKKMESSTYKKGLSITWDSFLRSMGILFLILIILVFFVTILS</sequence>
<evidence type="ECO:0000256" key="1">
    <source>
        <dbReference type="SAM" id="Phobius"/>
    </source>
</evidence>
<evidence type="ECO:0000313" key="2">
    <source>
        <dbReference type="EMBL" id="MFD2567813.1"/>
    </source>
</evidence>
<accession>A0ABW5LSK2</accession>
<keyword evidence="1" id="KW-1133">Transmembrane helix</keyword>
<comment type="caution">
    <text evidence="2">The sequence shown here is derived from an EMBL/GenBank/DDBJ whole genome shotgun (WGS) entry which is preliminary data.</text>
</comment>
<keyword evidence="1" id="KW-0812">Transmembrane</keyword>
<feature type="transmembrane region" description="Helical" evidence="1">
    <location>
        <begin position="76"/>
        <end position="97"/>
    </location>
</feature>
<keyword evidence="3" id="KW-1185">Reference proteome</keyword>
<keyword evidence="1" id="KW-0472">Membrane</keyword>
<proteinExistence type="predicted"/>
<evidence type="ECO:0000313" key="3">
    <source>
        <dbReference type="Proteomes" id="UP001597508"/>
    </source>
</evidence>
<dbReference type="Proteomes" id="UP001597508">
    <property type="component" value="Unassembled WGS sequence"/>
</dbReference>
<reference evidence="3" key="1">
    <citation type="journal article" date="2019" name="Int. J. Syst. Evol. Microbiol.">
        <title>The Global Catalogue of Microorganisms (GCM) 10K type strain sequencing project: providing services to taxonomists for standard genome sequencing and annotation.</title>
        <authorList>
            <consortium name="The Broad Institute Genomics Platform"/>
            <consortium name="The Broad Institute Genome Sequencing Center for Infectious Disease"/>
            <person name="Wu L."/>
            <person name="Ma J."/>
        </authorList>
    </citation>
    <scope>NUCLEOTIDE SEQUENCE [LARGE SCALE GENOMIC DNA]</scope>
    <source>
        <strain evidence="3">KCTC 52127</strain>
    </source>
</reference>
<dbReference type="RefSeq" id="WP_379666519.1">
    <property type="nucleotide sequence ID" value="NZ_JBHULH010000004.1"/>
</dbReference>
<protein>
    <submittedName>
        <fullName evidence="2">Uncharacterized protein</fullName>
    </submittedName>
</protein>